<comment type="subcellular location">
    <subcellularLocation>
        <location evidence="1">Nucleus</location>
    </subcellularLocation>
</comment>
<dbReference type="PANTHER" id="PTHR46910">
    <property type="entry name" value="TRANSCRIPTION FACTOR PDR1"/>
    <property type="match status" value="1"/>
</dbReference>
<dbReference type="GO" id="GO:0003700">
    <property type="term" value="F:DNA-binding transcription factor activity"/>
    <property type="evidence" value="ECO:0007669"/>
    <property type="project" value="InterPro"/>
</dbReference>
<keyword evidence="3" id="KW-0238">DNA-binding</keyword>
<dbReference type="Proteomes" id="UP000800200">
    <property type="component" value="Unassembled WGS sequence"/>
</dbReference>
<keyword evidence="4" id="KW-0804">Transcription</keyword>
<organism evidence="7 8">
    <name type="scientific">Zopfia rhizophila CBS 207.26</name>
    <dbReference type="NCBI Taxonomy" id="1314779"/>
    <lineage>
        <taxon>Eukaryota</taxon>
        <taxon>Fungi</taxon>
        <taxon>Dikarya</taxon>
        <taxon>Ascomycota</taxon>
        <taxon>Pezizomycotina</taxon>
        <taxon>Dothideomycetes</taxon>
        <taxon>Dothideomycetes incertae sedis</taxon>
        <taxon>Zopfiaceae</taxon>
        <taxon>Zopfia</taxon>
    </lineage>
</organism>
<evidence type="ECO:0000313" key="7">
    <source>
        <dbReference type="EMBL" id="KAF2179589.1"/>
    </source>
</evidence>
<dbReference type="Pfam" id="PF04082">
    <property type="entry name" value="Fungal_trans"/>
    <property type="match status" value="1"/>
</dbReference>
<dbReference type="InterPro" id="IPR007219">
    <property type="entry name" value="XnlR_reg_dom"/>
</dbReference>
<dbReference type="GO" id="GO:0003677">
    <property type="term" value="F:DNA binding"/>
    <property type="evidence" value="ECO:0007669"/>
    <property type="project" value="UniProtKB-KW"/>
</dbReference>
<dbReference type="EMBL" id="ML994665">
    <property type="protein sequence ID" value="KAF2179589.1"/>
    <property type="molecule type" value="Genomic_DNA"/>
</dbReference>
<protein>
    <recommendedName>
        <fullName evidence="6">Xylanolytic transcriptional activator regulatory domain-containing protein</fullName>
    </recommendedName>
</protein>
<gene>
    <name evidence="7" type="ORF">K469DRAFT_730588</name>
</gene>
<dbReference type="GO" id="GO:0006351">
    <property type="term" value="P:DNA-templated transcription"/>
    <property type="evidence" value="ECO:0007669"/>
    <property type="project" value="InterPro"/>
</dbReference>
<evidence type="ECO:0000256" key="1">
    <source>
        <dbReference type="ARBA" id="ARBA00004123"/>
    </source>
</evidence>
<evidence type="ECO:0000256" key="3">
    <source>
        <dbReference type="ARBA" id="ARBA00023125"/>
    </source>
</evidence>
<evidence type="ECO:0000259" key="6">
    <source>
        <dbReference type="Pfam" id="PF04082"/>
    </source>
</evidence>
<feature type="domain" description="Xylanolytic transcriptional activator regulatory" evidence="6">
    <location>
        <begin position="58"/>
        <end position="282"/>
    </location>
</feature>
<dbReference type="OrthoDB" id="39175at2759"/>
<accession>A0A6A6DMY8</accession>
<proteinExistence type="predicted"/>
<evidence type="ECO:0000256" key="5">
    <source>
        <dbReference type="ARBA" id="ARBA00023242"/>
    </source>
</evidence>
<dbReference type="GO" id="GO:0005634">
    <property type="term" value="C:nucleus"/>
    <property type="evidence" value="ECO:0007669"/>
    <property type="project" value="UniProtKB-SubCell"/>
</dbReference>
<name>A0A6A6DMY8_9PEZI</name>
<evidence type="ECO:0000256" key="2">
    <source>
        <dbReference type="ARBA" id="ARBA00023015"/>
    </source>
</evidence>
<keyword evidence="5" id="KW-0539">Nucleus</keyword>
<keyword evidence="2" id="KW-0805">Transcription regulation</keyword>
<evidence type="ECO:0000256" key="4">
    <source>
        <dbReference type="ARBA" id="ARBA00023163"/>
    </source>
</evidence>
<dbReference type="AlphaFoldDB" id="A0A6A6DMY8"/>
<keyword evidence="8" id="KW-1185">Reference proteome</keyword>
<reference evidence="7" key="1">
    <citation type="journal article" date="2020" name="Stud. Mycol.">
        <title>101 Dothideomycetes genomes: a test case for predicting lifestyles and emergence of pathogens.</title>
        <authorList>
            <person name="Haridas S."/>
            <person name="Albert R."/>
            <person name="Binder M."/>
            <person name="Bloem J."/>
            <person name="Labutti K."/>
            <person name="Salamov A."/>
            <person name="Andreopoulos B."/>
            <person name="Baker S."/>
            <person name="Barry K."/>
            <person name="Bills G."/>
            <person name="Bluhm B."/>
            <person name="Cannon C."/>
            <person name="Castanera R."/>
            <person name="Culley D."/>
            <person name="Daum C."/>
            <person name="Ezra D."/>
            <person name="Gonzalez J."/>
            <person name="Henrissat B."/>
            <person name="Kuo A."/>
            <person name="Liang C."/>
            <person name="Lipzen A."/>
            <person name="Lutzoni F."/>
            <person name="Magnuson J."/>
            <person name="Mondo S."/>
            <person name="Nolan M."/>
            <person name="Ohm R."/>
            <person name="Pangilinan J."/>
            <person name="Park H.-J."/>
            <person name="Ramirez L."/>
            <person name="Alfaro M."/>
            <person name="Sun H."/>
            <person name="Tritt A."/>
            <person name="Yoshinaga Y."/>
            <person name="Zwiers L.-H."/>
            <person name="Turgeon B."/>
            <person name="Goodwin S."/>
            <person name="Spatafora J."/>
            <person name="Crous P."/>
            <person name="Grigoriev I."/>
        </authorList>
    </citation>
    <scope>NUCLEOTIDE SEQUENCE</scope>
    <source>
        <strain evidence="7">CBS 207.26</strain>
    </source>
</reference>
<dbReference type="GO" id="GO:0008270">
    <property type="term" value="F:zinc ion binding"/>
    <property type="evidence" value="ECO:0007669"/>
    <property type="project" value="InterPro"/>
</dbReference>
<dbReference type="InterPro" id="IPR050987">
    <property type="entry name" value="AtrR-like"/>
</dbReference>
<dbReference type="PANTHER" id="PTHR46910:SF37">
    <property type="entry name" value="ZN(II)2CYS6 TRANSCRIPTION FACTOR (EUROFUNG)"/>
    <property type="match status" value="1"/>
</dbReference>
<sequence length="502" mass="56032">MSLSRRLGHGKLKDLVNTTESVLHSRMKDTVSISGSSILLKQPSISVQEPMQSAQSYIKSYFEQVHPIYPFLDRKAFEDKAFGPQLRPLLGSNSSWSALYHTVLALGCQYHDGGTFDAGRGKAWKFFHLALGLFPDLLIPKGALVNAQAIFALNFSCLQIDELLVTEAARIALSLGLNKTNRSGDTESECRRTFWVIYSLEKEFCFNDAKPSTILDYDIGCPVPETHVAVFGELDWLLTYVRFSRLLSKAYESLFSVSATLNSQQTYFEAIDGLRDDLERWRSSIPDDFQPGKPFRPHSLLQPSSTLVALRIHYSYYNVLIVLSRLTVHISGQDESQRQSESMKTLLNAARSILDLTKHADLESYTPIWILGTMPLAALFILFDFVVHNPTHPETRACLAYLDIAAGYFSRLEFASGGSCPSSLLSEFTYIARQYYGDATTSHGFVPSSRGAQQIFLSMNSMLSTGDWSKTGITSVSSERTKISGQPPKDFGPVLILHTRPN</sequence>
<evidence type="ECO:0000313" key="8">
    <source>
        <dbReference type="Proteomes" id="UP000800200"/>
    </source>
</evidence>
<dbReference type="CDD" id="cd12148">
    <property type="entry name" value="fungal_TF_MHR"/>
    <property type="match status" value="1"/>
</dbReference>